<dbReference type="InterPro" id="IPR020449">
    <property type="entry name" value="Tscrpt_reg_AraC-type_HTH"/>
</dbReference>
<dbReference type="PROSITE" id="PS50110">
    <property type="entry name" value="RESPONSE_REGULATORY"/>
    <property type="match status" value="1"/>
</dbReference>
<keyword evidence="11" id="KW-0597">Phosphoprotein</keyword>
<dbReference type="OrthoDB" id="1116352at2"/>
<evidence type="ECO:0000313" key="17">
    <source>
        <dbReference type="EMBL" id="PPK82627.1"/>
    </source>
</evidence>
<evidence type="ECO:0000259" key="16">
    <source>
        <dbReference type="PROSITE" id="PS50885"/>
    </source>
</evidence>
<dbReference type="EMBL" id="PTJA01000002">
    <property type="protein sequence ID" value="PPK82627.1"/>
    <property type="molecule type" value="Genomic_DNA"/>
</dbReference>
<evidence type="ECO:0000256" key="4">
    <source>
        <dbReference type="ARBA" id="ARBA00022692"/>
    </source>
</evidence>
<evidence type="ECO:0000256" key="8">
    <source>
        <dbReference type="ARBA" id="ARBA00023136"/>
    </source>
</evidence>
<dbReference type="SUPFAM" id="SSF52172">
    <property type="entry name" value="CheY-like"/>
    <property type="match status" value="1"/>
</dbReference>
<dbReference type="InterPro" id="IPR018060">
    <property type="entry name" value="HTH_AraC"/>
</dbReference>
<dbReference type="Proteomes" id="UP000237749">
    <property type="component" value="Unassembled WGS sequence"/>
</dbReference>
<dbReference type="AlphaFoldDB" id="A0A2S6HXC9"/>
<feature type="region of interest" description="Disordered" evidence="12">
    <location>
        <begin position="1"/>
        <end position="27"/>
    </location>
</feature>
<keyword evidence="6" id="KW-0805">Transcription regulation</keyword>
<keyword evidence="3" id="KW-1003">Cell membrane</keyword>
<dbReference type="CDD" id="cd06225">
    <property type="entry name" value="HAMP"/>
    <property type="match status" value="1"/>
</dbReference>
<accession>A0A2S6HXC9</accession>
<dbReference type="InterPro" id="IPR011006">
    <property type="entry name" value="CheY-like_superfamily"/>
</dbReference>
<dbReference type="GO" id="GO:0005886">
    <property type="term" value="C:plasma membrane"/>
    <property type="evidence" value="ECO:0007669"/>
    <property type="project" value="UniProtKB-SubCell"/>
</dbReference>
<keyword evidence="7 17" id="KW-0238">DNA-binding</keyword>
<name>A0A2S6HXC9_9FIRM</name>
<keyword evidence="9" id="KW-0804">Transcription</keyword>
<dbReference type="SUPFAM" id="SSF158472">
    <property type="entry name" value="HAMP domain-like"/>
    <property type="match status" value="1"/>
</dbReference>
<evidence type="ECO:0000256" key="11">
    <source>
        <dbReference type="PROSITE-ProRule" id="PRU00169"/>
    </source>
</evidence>
<dbReference type="SMART" id="SM00342">
    <property type="entry name" value="HTH_ARAC"/>
    <property type="match status" value="1"/>
</dbReference>
<evidence type="ECO:0000259" key="14">
    <source>
        <dbReference type="PROSITE" id="PS01124"/>
    </source>
</evidence>
<keyword evidence="5 13" id="KW-1133">Transmembrane helix</keyword>
<dbReference type="PROSITE" id="PS01124">
    <property type="entry name" value="HTH_ARAC_FAMILY_2"/>
    <property type="match status" value="1"/>
</dbReference>
<dbReference type="InterPro" id="IPR018062">
    <property type="entry name" value="HTH_AraC-typ_CS"/>
</dbReference>
<dbReference type="SMART" id="SM00304">
    <property type="entry name" value="HAMP"/>
    <property type="match status" value="1"/>
</dbReference>
<evidence type="ECO:0000256" key="10">
    <source>
        <dbReference type="ARBA" id="ARBA00024867"/>
    </source>
</evidence>
<dbReference type="PROSITE" id="PS50885">
    <property type="entry name" value="HAMP"/>
    <property type="match status" value="1"/>
</dbReference>
<keyword evidence="8 13" id="KW-0472">Membrane</keyword>
<dbReference type="InterPro" id="IPR009057">
    <property type="entry name" value="Homeodomain-like_sf"/>
</dbReference>
<dbReference type="Gene3D" id="1.10.10.60">
    <property type="entry name" value="Homeodomain-like"/>
    <property type="match status" value="2"/>
</dbReference>
<evidence type="ECO:0000256" key="5">
    <source>
        <dbReference type="ARBA" id="ARBA00022989"/>
    </source>
</evidence>
<evidence type="ECO:0000256" key="9">
    <source>
        <dbReference type="ARBA" id="ARBA00023163"/>
    </source>
</evidence>
<dbReference type="Gene3D" id="3.30.450.20">
    <property type="entry name" value="PAS domain"/>
    <property type="match status" value="1"/>
</dbReference>
<dbReference type="GO" id="GO:0043565">
    <property type="term" value="F:sequence-specific DNA binding"/>
    <property type="evidence" value="ECO:0007669"/>
    <property type="project" value="InterPro"/>
</dbReference>
<evidence type="ECO:0000256" key="13">
    <source>
        <dbReference type="SAM" id="Phobius"/>
    </source>
</evidence>
<dbReference type="PROSITE" id="PS00041">
    <property type="entry name" value="HTH_ARAC_FAMILY_1"/>
    <property type="match status" value="1"/>
</dbReference>
<sequence>MKTPGDKKWNRKTQKAKGMGLGKKKNGGASIKAKLSVKSLKMKMLMFIIAIILGLSVTNMIVSISVSFGGITDVVKSDLEATGKLVNNLIVQNLDQMKVSIEASAQGGSLKSINSRVVTEYLSNQCTLYGYKDLEVISKEGVVTRSASGEHIGDSFAGMDYITKALNGQTTISTTEYDSNNALVIRVATPYDFGILVGTYDGSVLSNLIKDFKIGKTGNAFLLDSTGTLIGGNNADLVQERSNMIEKAKSDSSYASIGKMFQKITSGGTGIGKYEYMGVSRFCYYSPISGSDGWSLGVVAPIHETTTSIYAVVAGMSILLLVSIIAGCFMAFWFAGSIASPISAIADRMKLLSNGDLTSEVPVIKRKDEIGQLAEEIGNYVTSVRVYNNTIAASMDKIASGDFRRSQDMNFNGDYVVIQDAIMKAEDMLSKTMETFDEHDIQIAVLDIEMPGINGIEAAQEMRRRKSQCSIIFLTAFDDFSYAKKAIGIRVLDYLLKPCKGEELIGVLDEAMRLADKALLEEKGAEVQTIMEPVFRPSAELSAGDGQIRLHKVAEAIRQYMEENYVRDLSMQDVARVMNYSEAYFCKLFKQCFDKNFTTYLTECRVEAAKKLLTEPMVNVKEIGEAVGYNDSNYFAKVFKRVTGISPTEYRISIFNRK</sequence>
<dbReference type="Pfam" id="PF02743">
    <property type="entry name" value="dCache_1"/>
    <property type="match status" value="1"/>
</dbReference>
<dbReference type="InterPro" id="IPR001789">
    <property type="entry name" value="Sig_transdc_resp-reg_receiver"/>
</dbReference>
<dbReference type="Pfam" id="PF12833">
    <property type="entry name" value="HTH_18"/>
    <property type="match status" value="1"/>
</dbReference>
<dbReference type="PANTHER" id="PTHR43280:SF28">
    <property type="entry name" value="HTH-TYPE TRANSCRIPTIONAL ACTIVATOR RHAS"/>
    <property type="match status" value="1"/>
</dbReference>
<evidence type="ECO:0000313" key="18">
    <source>
        <dbReference type="Proteomes" id="UP000237749"/>
    </source>
</evidence>
<organism evidence="17 18">
    <name type="scientific">Lacrimispora xylanisolvens</name>
    <dbReference type="NCBI Taxonomy" id="384636"/>
    <lineage>
        <taxon>Bacteria</taxon>
        <taxon>Bacillati</taxon>
        <taxon>Bacillota</taxon>
        <taxon>Clostridia</taxon>
        <taxon>Lachnospirales</taxon>
        <taxon>Lachnospiraceae</taxon>
        <taxon>Lacrimispora</taxon>
    </lineage>
</organism>
<feature type="transmembrane region" description="Helical" evidence="13">
    <location>
        <begin position="309"/>
        <end position="335"/>
    </location>
</feature>
<dbReference type="PANTHER" id="PTHR43280">
    <property type="entry name" value="ARAC-FAMILY TRANSCRIPTIONAL REGULATOR"/>
    <property type="match status" value="1"/>
</dbReference>
<dbReference type="GO" id="GO:0003700">
    <property type="term" value="F:DNA-binding transcription factor activity"/>
    <property type="evidence" value="ECO:0007669"/>
    <property type="project" value="InterPro"/>
</dbReference>
<gene>
    <name evidence="17" type="ORF">BXY41_102317</name>
</gene>
<dbReference type="Pfam" id="PF00072">
    <property type="entry name" value="Response_reg"/>
    <property type="match status" value="1"/>
</dbReference>
<dbReference type="GO" id="GO:0000160">
    <property type="term" value="P:phosphorelay signal transduction system"/>
    <property type="evidence" value="ECO:0007669"/>
    <property type="project" value="InterPro"/>
</dbReference>
<protein>
    <recommendedName>
        <fullName evidence="2">Stage 0 sporulation protein A homolog</fullName>
    </recommendedName>
</protein>
<dbReference type="CDD" id="cd12912">
    <property type="entry name" value="PDC2_MCP_like"/>
    <property type="match status" value="1"/>
</dbReference>
<dbReference type="InterPro" id="IPR003660">
    <property type="entry name" value="HAMP_dom"/>
</dbReference>
<proteinExistence type="predicted"/>
<evidence type="ECO:0000256" key="12">
    <source>
        <dbReference type="SAM" id="MobiDB-lite"/>
    </source>
</evidence>
<evidence type="ECO:0000256" key="7">
    <source>
        <dbReference type="ARBA" id="ARBA00023125"/>
    </source>
</evidence>
<feature type="modified residue" description="4-aspartylphosphate" evidence="11">
    <location>
        <position position="447"/>
    </location>
</feature>
<dbReference type="InterPro" id="IPR033479">
    <property type="entry name" value="dCache_1"/>
</dbReference>
<evidence type="ECO:0000256" key="1">
    <source>
        <dbReference type="ARBA" id="ARBA00004651"/>
    </source>
</evidence>
<keyword evidence="4 13" id="KW-0812">Transmembrane</keyword>
<dbReference type="Gene3D" id="6.10.340.10">
    <property type="match status" value="1"/>
</dbReference>
<feature type="domain" description="Response regulatory" evidence="15">
    <location>
        <begin position="390"/>
        <end position="512"/>
    </location>
</feature>
<comment type="function">
    <text evidence="10">May play the central regulatory role in sporulation. It may be an element of the effector pathway responsible for the activation of sporulation genes in response to nutritional stress. Spo0A may act in concert with spo0H (a sigma factor) to control the expression of some genes that are critical to the sporulation process.</text>
</comment>
<dbReference type="Pfam" id="PF00672">
    <property type="entry name" value="HAMP"/>
    <property type="match status" value="1"/>
</dbReference>
<reference evidence="17 18" key="1">
    <citation type="submission" date="2018-02" db="EMBL/GenBank/DDBJ databases">
        <title>Genomic Encyclopedia of Archaeal and Bacterial Type Strains, Phase II (KMG-II): from individual species to whole genera.</title>
        <authorList>
            <person name="Goeker M."/>
        </authorList>
    </citation>
    <scope>NUCLEOTIDE SEQUENCE [LARGE SCALE GENOMIC DNA]</scope>
    <source>
        <strain evidence="17 18">DSM 3808</strain>
    </source>
</reference>
<comment type="caution">
    <text evidence="17">The sequence shown here is derived from an EMBL/GenBank/DDBJ whole genome shotgun (WGS) entry which is preliminary data.</text>
</comment>
<evidence type="ECO:0000259" key="15">
    <source>
        <dbReference type="PROSITE" id="PS50110"/>
    </source>
</evidence>
<evidence type="ECO:0000256" key="3">
    <source>
        <dbReference type="ARBA" id="ARBA00022475"/>
    </source>
</evidence>
<evidence type="ECO:0000256" key="2">
    <source>
        <dbReference type="ARBA" id="ARBA00018672"/>
    </source>
</evidence>
<comment type="subcellular location">
    <subcellularLocation>
        <location evidence="1">Cell membrane</location>
        <topology evidence="1">Multi-pass membrane protein</topology>
    </subcellularLocation>
</comment>
<dbReference type="SMART" id="SM00448">
    <property type="entry name" value="REC"/>
    <property type="match status" value="1"/>
</dbReference>
<dbReference type="Gene3D" id="3.40.50.2300">
    <property type="match status" value="1"/>
</dbReference>
<evidence type="ECO:0000256" key="6">
    <source>
        <dbReference type="ARBA" id="ARBA00023015"/>
    </source>
</evidence>
<feature type="domain" description="HAMP" evidence="16">
    <location>
        <begin position="336"/>
        <end position="389"/>
    </location>
</feature>
<keyword evidence="18" id="KW-1185">Reference proteome</keyword>
<dbReference type="PRINTS" id="PR00032">
    <property type="entry name" value="HTHARAC"/>
</dbReference>
<feature type="domain" description="HTH araC/xylS-type" evidence="14">
    <location>
        <begin position="555"/>
        <end position="653"/>
    </location>
</feature>
<dbReference type="SUPFAM" id="SSF46689">
    <property type="entry name" value="Homeodomain-like"/>
    <property type="match status" value="2"/>
</dbReference>
<dbReference type="CDD" id="cd17536">
    <property type="entry name" value="REC_YesN-like"/>
    <property type="match status" value="1"/>
</dbReference>